<comment type="subcellular location">
    <subcellularLocation>
        <location evidence="1">Cell membrane</location>
        <topology evidence="1">Multi-pass membrane protein</topology>
    </subcellularLocation>
</comment>
<dbReference type="InterPro" id="IPR011527">
    <property type="entry name" value="ABC1_TM_dom"/>
</dbReference>
<evidence type="ECO:0000256" key="8">
    <source>
        <dbReference type="ARBA" id="ARBA00023136"/>
    </source>
</evidence>
<proteinExistence type="inferred from homology"/>
<keyword evidence="2" id="KW-0813">Transport</keyword>
<sequence length="660" mass="71688">MTGPAVPPRIPRQRGDPTRPRRGDPDLDRSRPRGDPDLARSRPRGDLDLDLSRWRGRATDPDADRSRAEDSSPEAVARLRRRSRTLLRDLLRPHRARLGVAVSLLLAQNAAAMAGPYLVMLGIDRGIGPLRAGDAGPLIAVAAAFVVATGTEYATRRAFLALAARIGQAVLLDLRNRVYGHFLRLDVGFHERYTSGRMVSRLTSDLDSIAELVDGGIDKLVMAALSVLSVAGILLWLDLPLAAVTLLAFPFLFWLSRWFARASAGAYRRTREAVALVIVHFVESLRGIRAVQAYRREPRNQRIFAAVNDDYRQASLRAFRLIAVYSPGIRLIGNLTAAVVLGYGGWRVLGGRTEVGVLAAFLLYLRRFFEPMEELSQFYNALQSATAALEKLAGVLDERPAVAEPARPVRLPAGPGRGAVVFRSVHFGYRPEAPILSGLELTVPAGQTVALIGPTGAGKSTIAKLLARFHDPASGTVSLDGVDLRHLADAELRRAVVLVTQENHLFSGSIAENIRFGRPDADDATVEAAARAIGAHDFIAALPDGYATDVHRRGGRLSAGQRQLVAFARAFLADPRVLILDEATSSLDVPTERLVQRALHSVLRDRTALVIAHRLSTVEIADRVLVLDGGRIVEDGSPAELAAAGGRYAALHHQWRDSLI</sequence>
<dbReference type="PANTHER" id="PTHR43394:SF1">
    <property type="entry name" value="ATP-BINDING CASSETTE SUB-FAMILY B MEMBER 10, MITOCHONDRIAL"/>
    <property type="match status" value="1"/>
</dbReference>
<dbReference type="AlphaFoldDB" id="A0A1C4WQ75"/>
<reference evidence="15" key="1">
    <citation type="submission" date="2016-06" db="EMBL/GenBank/DDBJ databases">
        <authorList>
            <person name="Varghese N."/>
            <person name="Submissions Spin"/>
        </authorList>
    </citation>
    <scope>NUCLEOTIDE SEQUENCE [LARGE SCALE GENOMIC DNA]</scope>
    <source>
        <strain evidence="15">DSM 45246</strain>
    </source>
</reference>
<dbReference type="GO" id="GO:0016887">
    <property type="term" value="F:ATP hydrolysis activity"/>
    <property type="evidence" value="ECO:0007669"/>
    <property type="project" value="InterPro"/>
</dbReference>
<feature type="region of interest" description="Disordered" evidence="10">
    <location>
        <begin position="1"/>
        <end position="76"/>
    </location>
</feature>
<evidence type="ECO:0000256" key="7">
    <source>
        <dbReference type="ARBA" id="ARBA00022989"/>
    </source>
</evidence>
<dbReference type="InterPro" id="IPR027417">
    <property type="entry name" value="P-loop_NTPase"/>
</dbReference>
<accession>A0A1C4WQ75</accession>
<protein>
    <submittedName>
        <fullName evidence="14">ABC-type multidrug transport system, ATPase and permease component</fullName>
    </submittedName>
</protein>
<dbReference type="SUPFAM" id="SSF90123">
    <property type="entry name" value="ABC transporter transmembrane region"/>
    <property type="match status" value="1"/>
</dbReference>
<keyword evidence="8 11" id="KW-0472">Membrane</keyword>
<dbReference type="InterPro" id="IPR039421">
    <property type="entry name" value="Type_1_exporter"/>
</dbReference>
<evidence type="ECO:0000313" key="14">
    <source>
        <dbReference type="EMBL" id="SCE98350.1"/>
    </source>
</evidence>
<dbReference type="SMART" id="SM00382">
    <property type="entry name" value="AAA"/>
    <property type="match status" value="1"/>
</dbReference>
<dbReference type="SUPFAM" id="SSF52540">
    <property type="entry name" value="P-loop containing nucleoside triphosphate hydrolases"/>
    <property type="match status" value="1"/>
</dbReference>
<dbReference type="PROSITE" id="PS00211">
    <property type="entry name" value="ABC_TRANSPORTER_1"/>
    <property type="match status" value="1"/>
</dbReference>
<dbReference type="InterPro" id="IPR036640">
    <property type="entry name" value="ABC1_TM_sf"/>
</dbReference>
<dbReference type="Pfam" id="PF00005">
    <property type="entry name" value="ABC_tran"/>
    <property type="match status" value="1"/>
</dbReference>
<feature type="domain" description="ABC transmembrane type-1" evidence="13">
    <location>
        <begin position="100"/>
        <end position="384"/>
    </location>
</feature>
<feature type="domain" description="ABC transporter" evidence="12">
    <location>
        <begin position="420"/>
        <end position="654"/>
    </location>
</feature>
<evidence type="ECO:0000256" key="1">
    <source>
        <dbReference type="ARBA" id="ARBA00004651"/>
    </source>
</evidence>
<evidence type="ECO:0000256" key="6">
    <source>
        <dbReference type="ARBA" id="ARBA00022840"/>
    </source>
</evidence>
<dbReference type="Proteomes" id="UP000199629">
    <property type="component" value="Unassembled WGS sequence"/>
</dbReference>
<evidence type="ECO:0000256" key="2">
    <source>
        <dbReference type="ARBA" id="ARBA00022448"/>
    </source>
</evidence>
<feature type="transmembrane region" description="Helical" evidence="11">
    <location>
        <begin position="98"/>
        <end position="123"/>
    </location>
</feature>
<keyword evidence="15" id="KW-1185">Reference proteome</keyword>
<feature type="compositionally biased region" description="Basic and acidic residues" evidence="10">
    <location>
        <begin position="13"/>
        <end position="70"/>
    </location>
</feature>
<name>A0A1C4WQ75_9ACTN</name>
<dbReference type="GO" id="GO:0005886">
    <property type="term" value="C:plasma membrane"/>
    <property type="evidence" value="ECO:0007669"/>
    <property type="project" value="UniProtKB-SubCell"/>
</dbReference>
<dbReference type="Pfam" id="PF00664">
    <property type="entry name" value="ABC_membrane"/>
    <property type="match status" value="1"/>
</dbReference>
<evidence type="ECO:0000256" key="10">
    <source>
        <dbReference type="SAM" id="MobiDB-lite"/>
    </source>
</evidence>
<dbReference type="PANTHER" id="PTHR43394">
    <property type="entry name" value="ATP-DEPENDENT PERMEASE MDL1, MITOCHONDRIAL"/>
    <property type="match status" value="1"/>
</dbReference>
<comment type="similarity">
    <text evidence="9">Belongs to the ABC transporter superfamily. Lipid exporter (TC 3.A.1.106) family.</text>
</comment>
<gene>
    <name evidence="14" type="ORF">GA0070214_104227</name>
</gene>
<evidence type="ECO:0000259" key="13">
    <source>
        <dbReference type="PROSITE" id="PS50929"/>
    </source>
</evidence>
<feature type="transmembrane region" description="Helical" evidence="11">
    <location>
        <begin position="243"/>
        <end position="260"/>
    </location>
</feature>
<dbReference type="Gene3D" id="1.20.1560.10">
    <property type="entry name" value="ABC transporter type 1, transmembrane domain"/>
    <property type="match status" value="1"/>
</dbReference>
<feature type="transmembrane region" description="Helical" evidence="11">
    <location>
        <begin position="220"/>
        <end position="237"/>
    </location>
</feature>
<dbReference type="InterPro" id="IPR017871">
    <property type="entry name" value="ABC_transporter-like_CS"/>
</dbReference>
<dbReference type="FunFam" id="3.40.50.300:FF:000299">
    <property type="entry name" value="ABC transporter ATP-binding protein/permease"/>
    <property type="match status" value="1"/>
</dbReference>
<dbReference type="InterPro" id="IPR003593">
    <property type="entry name" value="AAA+_ATPase"/>
</dbReference>
<dbReference type="EMBL" id="FMCS01000004">
    <property type="protein sequence ID" value="SCE98350.1"/>
    <property type="molecule type" value="Genomic_DNA"/>
</dbReference>
<organism evidence="14 15">
    <name type="scientific">Micromonospora chaiyaphumensis</name>
    <dbReference type="NCBI Taxonomy" id="307119"/>
    <lineage>
        <taxon>Bacteria</taxon>
        <taxon>Bacillati</taxon>
        <taxon>Actinomycetota</taxon>
        <taxon>Actinomycetes</taxon>
        <taxon>Micromonosporales</taxon>
        <taxon>Micromonosporaceae</taxon>
        <taxon>Micromonospora</taxon>
    </lineage>
</organism>
<dbReference type="GO" id="GO:0005524">
    <property type="term" value="F:ATP binding"/>
    <property type="evidence" value="ECO:0007669"/>
    <property type="project" value="UniProtKB-KW"/>
</dbReference>
<keyword evidence="7 11" id="KW-1133">Transmembrane helix</keyword>
<dbReference type="GO" id="GO:0015421">
    <property type="term" value="F:ABC-type oligopeptide transporter activity"/>
    <property type="evidence" value="ECO:0007669"/>
    <property type="project" value="TreeGrafter"/>
</dbReference>
<evidence type="ECO:0000256" key="5">
    <source>
        <dbReference type="ARBA" id="ARBA00022741"/>
    </source>
</evidence>
<dbReference type="PROSITE" id="PS50893">
    <property type="entry name" value="ABC_TRANSPORTER_2"/>
    <property type="match status" value="1"/>
</dbReference>
<dbReference type="CDD" id="cd18546">
    <property type="entry name" value="ABC_6TM_Rv0194_D2_like"/>
    <property type="match status" value="1"/>
</dbReference>
<evidence type="ECO:0000259" key="12">
    <source>
        <dbReference type="PROSITE" id="PS50893"/>
    </source>
</evidence>
<dbReference type="Gene3D" id="3.40.50.300">
    <property type="entry name" value="P-loop containing nucleotide triphosphate hydrolases"/>
    <property type="match status" value="1"/>
</dbReference>
<feature type="transmembrane region" description="Helical" evidence="11">
    <location>
        <begin position="322"/>
        <end position="343"/>
    </location>
</feature>
<evidence type="ECO:0000256" key="11">
    <source>
        <dbReference type="SAM" id="Phobius"/>
    </source>
</evidence>
<dbReference type="PROSITE" id="PS50929">
    <property type="entry name" value="ABC_TM1F"/>
    <property type="match status" value="1"/>
</dbReference>
<feature type="compositionally biased region" description="Pro residues" evidence="10">
    <location>
        <begin position="1"/>
        <end position="10"/>
    </location>
</feature>
<evidence type="ECO:0000256" key="9">
    <source>
        <dbReference type="ARBA" id="ARBA00061644"/>
    </source>
</evidence>
<evidence type="ECO:0000313" key="15">
    <source>
        <dbReference type="Proteomes" id="UP000199629"/>
    </source>
</evidence>
<evidence type="ECO:0000256" key="3">
    <source>
        <dbReference type="ARBA" id="ARBA00022475"/>
    </source>
</evidence>
<keyword evidence="5" id="KW-0547">Nucleotide-binding</keyword>
<keyword evidence="4 11" id="KW-0812">Transmembrane</keyword>
<dbReference type="InterPro" id="IPR003439">
    <property type="entry name" value="ABC_transporter-like_ATP-bd"/>
</dbReference>
<keyword evidence="3" id="KW-1003">Cell membrane</keyword>
<keyword evidence="6" id="KW-0067">ATP-binding</keyword>
<evidence type="ECO:0000256" key="4">
    <source>
        <dbReference type="ARBA" id="ARBA00022692"/>
    </source>
</evidence>
<feature type="transmembrane region" description="Helical" evidence="11">
    <location>
        <begin position="135"/>
        <end position="155"/>
    </location>
</feature>